<feature type="chain" id="PRO_5020591159" description="DUF3047 domain-containing protein" evidence="1">
    <location>
        <begin position="29"/>
        <end position="269"/>
    </location>
</feature>
<dbReference type="Proteomes" id="UP000293912">
    <property type="component" value="Chromosome"/>
</dbReference>
<name>A0A4P6X5N2_HYDPS</name>
<keyword evidence="1" id="KW-0732">Signal</keyword>
<reference evidence="2 3" key="1">
    <citation type="submission" date="2019-03" db="EMBL/GenBank/DDBJ databases">
        <authorList>
            <person name="Sebastian G."/>
            <person name="Baumann P."/>
            <person name="Ruckert C."/>
            <person name="Kalinowski J."/>
            <person name="Nebel B."/>
            <person name="Takors R."/>
            <person name="Blombach B."/>
        </authorList>
    </citation>
    <scope>NUCLEOTIDE SEQUENCE [LARGE SCALE GENOMIC DNA]</scope>
    <source>
        <strain evidence="2 3">DSM 1084</strain>
    </source>
</reference>
<protein>
    <recommendedName>
        <fullName evidence="4">DUF3047 domain-containing protein</fullName>
    </recommendedName>
</protein>
<evidence type="ECO:0000313" key="2">
    <source>
        <dbReference type="EMBL" id="QBM29986.1"/>
    </source>
</evidence>
<dbReference type="EMBL" id="CP037867">
    <property type="protein sequence ID" value="QBM29986.1"/>
    <property type="molecule type" value="Genomic_DNA"/>
</dbReference>
<dbReference type="InterPro" id="IPR021409">
    <property type="entry name" value="DUF3047"/>
</dbReference>
<evidence type="ECO:0008006" key="4">
    <source>
        <dbReference type="Google" id="ProtNLM"/>
    </source>
</evidence>
<dbReference type="PROSITE" id="PS51257">
    <property type="entry name" value="PROKAR_LIPOPROTEIN"/>
    <property type="match status" value="1"/>
</dbReference>
<sequence precursor="true">MGGLVKNMLIRALPAATALVLAACAAKAPQLEETGEASTGGLKPDVGLHQQAEWRATVDELLKTPPGGDAWQPFLLPGKRFAAFEVAGQAGSAALSVSADGSVSILRKRFDKALPEVDRIAFSWKVDGLPDKARLGEAGKDDAPVRILLSFDGDRSKWTGRNHRISEMSRLLTGEELPYATLMYVWANHDAPETVIVNARTDRIRKVVVESGAQQVGHWRDYQRNIRADFFRAFGEEPGPLRAVAIMTDTDNTQSSLRAWYGRMTLTAR</sequence>
<keyword evidence="3" id="KW-1185">Reference proteome</keyword>
<gene>
    <name evidence="2" type="ORF">HPF_20000</name>
</gene>
<proteinExistence type="predicted"/>
<accession>A0A4P6X5N2</accession>
<evidence type="ECO:0000256" key="1">
    <source>
        <dbReference type="SAM" id="SignalP"/>
    </source>
</evidence>
<dbReference type="AlphaFoldDB" id="A0A4P6X5N2"/>
<organism evidence="2 3">
    <name type="scientific">Hydrogenophaga pseudoflava</name>
    <name type="common">Pseudomonas carboxydoflava</name>
    <dbReference type="NCBI Taxonomy" id="47421"/>
    <lineage>
        <taxon>Bacteria</taxon>
        <taxon>Pseudomonadati</taxon>
        <taxon>Pseudomonadota</taxon>
        <taxon>Betaproteobacteria</taxon>
        <taxon>Burkholderiales</taxon>
        <taxon>Comamonadaceae</taxon>
        <taxon>Hydrogenophaga</taxon>
    </lineage>
</organism>
<dbReference type="KEGG" id="hpse:HPF_20000"/>
<dbReference type="Pfam" id="PF11249">
    <property type="entry name" value="DUF3047"/>
    <property type="match status" value="1"/>
</dbReference>
<feature type="signal peptide" evidence="1">
    <location>
        <begin position="1"/>
        <end position="28"/>
    </location>
</feature>
<evidence type="ECO:0000313" key="3">
    <source>
        <dbReference type="Proteomes" id="UP000293912"/>
    </source>
</evidence>